<reference evidence="2 3" key="1">
    <citation type="journal article" date="2016" name="Microbes Environ.">
        <title>Phylogenetically diverse aerobic anoxygenic phototrophic bacteria isolated from epilithic biofilms in Tama river, Japan.</title>
        <authorList>
            <person name="Hirose S."/>
            <person name="Matsuura K."/>
            <person name="Haruta S."/>
        </authorList>
    </citation>
    <scope>NUCLEOTIDE SEQUENCE [LARGE SCALE GENOMIC DNA]</scope>
    <source>
        <strain evidence="2 3">S08</strain>
    </source>
</reference>
<protein>
    <submittedName>
        <fullName evidence="2">Uncharacterized protein</fullName>
    </submittedName>
</protein>
<evidence type="ECO:0000256" key="1">
    <source>
        <dbReference type="SAM" id="SignalP"/>
    </source>
</evidence>
<keyword evidence="3" id="KW-1185">Reference proteome</keyword>
<evidence type="ECO:0000313" key="2">
    <source>
        <dbReference type="EMBL" id="BDG72710.1"/>
    </source>
</evidence>
<sequence>MTPSTWLLAALLAVTLCGQAHAQGTRAEDHRRLADQIAARFDEPATVETVRRFGAIALIRAEFTTRANSNEQYLVRDRSGALRMVAEVAEAFRRDAEAALAPRHADAAMWPATQAFLGTRITADGQVTLRFALPITDACRACAVIGVAQVALDFDAGGAYRGARLLRAAPLAGTEAWDRGAVTR</sequence>
<dbReference type="Proteomes" id="UP000831327">
    <property type="component" value="Chromosome"/>
</dbReference>
<dbReference type="EMBL" id="AP025637">
    <property type="protein sequence ID" value="BDG72710.1"/>
    <property type="molecule type" value="Genomic_DNA"/>
</dbReference>
<name>A0ABM7Y4D5_9PROT</name>
<organism evidence="2 3">
    <name type="scientific">Roseomonas fluvialis</name>
    <dbReference type="NCBI Taxonomy" id="1750527"/>
    <lineage>
        <taxon>Bacteria</taxon>
        <taxon>Pseudomonadati</taxon>
        <taxon>Pseudomonadota</taxon>
        <taxon>Alphaproteobacteria</taxon>
        <taxon>Acetobacterales</taxon>
        <taxon>Roseomonadaceae</taxon>
        <taxon>Roseomonas</taxon>
    </lineage>
</organism>
<proteinExistence type="predicted"/>
<evidence type="ECO:0000313" key="3">
    <source>
        <dbReference type="Proteomes" id="UP000831327"/>
    </source>
</evidence>
<dbReference type="RefSeq" id="WP_244459898.1">
    <property type="nucleotide sequence ID" value="NZ_AP025637.1"/>
</dbReference>
<feature type="chain" id="PRO_5045271455" evidence="1">
    <location>
        <begin position="23"/>
        <end position="184"/>
    </location>
</feature>
<feature type="signal peptide" evidence="1">
    <location>
        <begin position="1"/>
        <end position="22"/>
    </location>
</feature>
<keyword evidence="1" id="KW-0732">Signal</keyword>
<accession>A0ABM7Y4D5</accession>
<gene>
    <name evidence="2" type="ORF">Rmf_26390</name>
</gene>